<keyword evidence="4" id="KW-0408">Iron</keyword>
<dbReference type="Proteomes" id="UP000570166">
    <property type="component" value="Unassembled WGS sequence"/>
</dbReference>
<accession>A0A838L3K6</accession>
<evidence type="ECO:0000256" key="4">
    <source>
        <dbReference type="ARBA" id="ARBA00023004"/>
    </source>
</evidence>
<dbReference type="RefSeq" id="WP_160365578.1">
    <property type="nucleotide sequence ID" value="NZ_JACEIB010000004.1"/>
</dbReference>
<dbReference type="PROSITE" id="PS51296">
    <property type="entry name" value="RIESKE"/>
    <property type="match status" value="1"/>
</dbReference>
<gene>
    <name evidence="7" type="ORF">HZF05_07645</name>
</gene>
<keyword evidence="2" id="KW-0479">Metal-binding</keyword>
<dbReference type="GO" id="GO:0051537">
    <property type="term" value="F:2 iron, 2 sulfur cluster binding"/>
    <property type="evidence" value="ECO:0007669"/>
    <property type="project" value="UniProtKB-KW"/>
</dbReference>
<sequence>MATLLATPPETPHHEDGLADEDTPFIFDAWYVVCLSDEIEAGKPVARRLLGINVVLYRTASGAVVAMRDRCPHRSFPLSASAIEGDDIVCGYHGIRYGPDGACKAVPTQKHAPKVMRVQTYAVRETAPMVWIWLGDPGRAATTALPPCEWATRAHGWALSAGSMTLHSNYVFLHENLLDLSHLSFLHKKTFGTPDYAAAPFSTDIGEDRIVVRRTVAPTRLPPLYADPLDIHGDAARIVTSTYHSPGLSVSAVVLQNLELPEGERTDHHIRTAQLLTPIDRDHVLYHFVIARDFVKDDAQTSETIHAGIKAAFVEDCFALENIARNRREDEAPFVERSITSDKAGVMLRRRLRSEALAERG</sequence>
<dbReference type="InterPro" id="IPR044043">
    <property type="entry name" value="VanA_C_cat"/>
</dbReference>
<keyword evidence="1" id="KW-0001">2Fe-2S</keyword>
<dbReference type="Pfam" id="PF00355">
    <property type="entry name" value="Rieske"/>
    <property type="match status" value="1"/>
</dbReference>
<dbReference type="InterPro" id="IPR017941">
    <property type="entry name" value="Rieske_2Fe-2S"/>
</dbReference>
<dbReference type="InterPro" id="IPR050584">
    <property type="entry name" value="Cholesterol_7-desaturase"/>
</dbReference>
<dbReference type="PANTHER" id="PTHR21266:SF60">
    <property type="entry name" value="3-KETOSTEROID-9-ALPHA-MONOOXYGENASE, OXYGENASE COMPONENT"/>
    <property type="match status" value="1"/>
</dbReference>
<evidence type="ECO:0000256" key="3">
    <source>
        <dbReference type="ARBA" id="ARBA00023002"/>
    </source>
</evidence>
<reference evidence="7 8" key="1">
    <citation type="submission" date="2020-07" db="EMBL/GenBank/DDBJ databases">
        <authorList>
            <person name="Sun Q."/>
        </authorList>
    </citation>
    <scope>NUCLEOTIDE SEQUENCE [LARGE SCALE GENOMIC DNA]</scope>
    <source>
        <strain evidence="7 8">CGMCC 1.13654</strain>
    </source>
</reference>
<keyword evidence="3" id="KW-0560">Oxidoreductase</keyword>
<dbReference type="Pfam" id="PF19112">
    <property type="entry name" value="VanA_C"/>
    <property type="match status" value="1"/>
</dbReference>
<dbReference type="AlphaFoldDB" id="A0A838L3K6"/>
<dbReference type="InterPro" id="IPR036922">
    <property type="entry name" value="Rieske_2Fe-2S_sf"/>
</dbReference>
<feature type="domain" description="Rieske" evidence="6">
    <location>
        <begin position="30"/>
        <end position="132"/>
    </location>
</feature>
<keyword evidence="5" id="KW-0411">Iron-sulfur</keyword>
<dbReference type="Gene3D" id="2.102.10.10">
    <property type="entry name" value="Rieske [2Fe-2S] iron-sulphur domain"/>
    <property type="match status" value="1"/>
</dbReference>
<evidence type="ECO:0000313" key="7">
    <source>
        <dbReference type="EMBL" id="MBA2933971.1"/>
    </source>
</evidence>
<protein>
    <submittedName>
        <fullName evidence="7">Aromatic ring-hydroxylating dioxygenase subunit alpha</fullName>
    </submittedName>
</protein>
<keyword evidence="7" id="KW-0223">Dioxygenase</keyword>
<evidence type="ECO:0000256" key="5">
    <source>
        <dbReference type="ARBA" id="ARBA00023014"/>
    </source>
</evidence>
<keyword evidence="8" id="KW-1185">Reference proteome</keyword>
<dbReference type="GO" id="GO:0051213">
    <property type="term" value="F:dioxygenase activity"/>
    <property type="evidence" value="ECO:0007669"/>
    <property type="project" value="UniProtKB-KW"/>
</dbReference>
<organism evidence="7 8">
    <name type="scientific">Sphingomonas chungangi</name>
    <dbReference type="NCBI Taxonomy" id="2683589"/>
    <lineage>
        <taxon>Bacteria</taxon>
        <taxon>Pseudomonadati</taxon>
        <taxon>Pseudomonadota</taxon>
        <taxon>Alphaproteobacteria</taxon>
        <taxon>Sphingomonadales</taxon>
        <taxon>Sphingomonadaceae</taxon>
        <taxon>Sphingomonas</taxon>
    </lineage>
</organism>
<evidence type="ECO:0000256" key="1">
    <source>
        <dbReference type="ARBA" id="ARBA00022714"/>
    </source>
</evidence>
<name>A0A838L3K6_9SPHN</name>
<dbReference type="PANTHER" id="PTHR21266">
    <property type="entry name" value="IRON-SULFUR DOMAIN CONTAINING PROTEIN"/>
    <property type="match status" value="1"/>
</dbReference>
<dbReference type="Gene3D" id="3.90.380.10">
    <property type="entry name" value="Naphthalene 1,2-dioxygenase Alpha Subunit, Chain A, domain 1"/>
    <property type="match status" value="1"/>
</dbReference>
<evidence type="ECO:0000259" key="6">
    <source>
        <dbReference type="PROSITE" id="PS51296"/>
    </source>
</evidence>
<dbReference type="EMBL" id="JACEIB010000004">
    <property type="protein sequence ID" value="MBA2933971.1"/>
    <property type="molecule type" value="Genomic_DNA"/>
</dbReference>
<proteinExistence type="predicted"/>
<dbReference type="SUPFAM" id="SSF50022">
    <property type="entry name" value="ISP domain"/>
    <property type="match status" value="1"/>
</dbReference>
<dbReference type="SUPFAM" id="SSF55961">
    <property type="entry name" value="Bet v1-like"/>
    <property type="match status" value="1"/>
</dbReference>
<comment type="caution">
    <text evidence="7">The sequence shown here is derived from an EMBL/GenBank/DDBJ whole genome shotgun (WGS) entry which is preliminary data.</text>
</comment>
<evidence type="ECO:0000256" key="2">
    <source>
        <dbReference type="ARBA" id="ARBA00022723"/>
    </source>
</evidence>
<evidence type="ECO:0000313" key="8">
    <source>
        <dbReference type="Proteomes" id="UP000570166"/>
    </source>
</evidence>
<dbReference type="GO" id="GO:0046872">
    <property type="term" value="F:metal ion binding"/>
    <property type="evidence" value="ECO:0007669"/>
    <property type="project" value="UniProtKB-KW"/>
</dbReference>